<evidence type="ECO:0000313" key="3">
    <source>
        <dbReference type="Proteomes" id="UP001175271"/>
    </source>
</evidence>
<dbReference type="AlphaFoldDB" id="A0AA39LSJ1"/>
<evidence type="ECO:0000256" key="1">
    <source>
        <dbReference type="SAM" id="MobiDB-lite"/>
    </source>
</evidence>
<feature type="compositionally biased region" description="Basic and acidic residues" evidence="1">
    <location>
        <begin position="8"/>
        <end position="20"/>
    </location>
</feature>
<name>A0AA39LSJ1_9BILA</name>
<keyword evidence="3" id="KW-1185">Reference proteome</keyword>
<proteinExistence type="predicted"/>
<organism evidence="2 3">
    <name type="scientific">Steinernema hermaphroditum</name>
    <dbReference type="NCBI Taxonomy" id="289476"/>
    <lineage>
        <taxon>Eukaryota</taxon>
        <taxon>Metazoa</taxon>
        <taxon>Ecdysozoa</taxon>
        <taxon>Nematoda</taxon>
        <taxon>Chromadorea</taxon>
        <taxon>Rhabditida</taxon>
        <taxon>Tylenchina</taxon>
        <taxon>Panagrolaimomorpha</taxon>
        <taxon>Strongyloidoidea</taxon>
        <taxon>Steinernematidae</taxon>
        <taxon>Steinernema</taxon>
    </lineage>
</organism>
<evidence type="ECO:0000313" key="2">
    <source>
        <dbReference type="EMBL" id="KAK0407988.1"/>
    </source>
</evidence>
<feature type="region of interest" description="Disordered" evidence="1">
    <location>
        <begin position="1"/>
        <end position="31"/>
    </location>
</feature>
<protein>
    <submittedName>
        <fullName evidence="2">Uncharacterized protein</fullName>
    </submittedName>
</protein>
<reference evidence="2" key="1">
    <citation type="submission" date="2023-06" db="EMBL/GenBank/DDBJ databases">
        <title>Genomic analysis of the entomopathogenic nematode Steinernema hermaphroditum.</title>
        <authorList>
            <person name="Schwarz E.M."/>
            <person name="Heppert J.K."/>
            <person name="Baniya A."/>
            <person name="Schwartz H.T."/>
            <person name="Tan C.-H."/>
            <person name="Antoshechkin I."/>
            <person name="Sternberg P.W."/>
            <person name="Goodrich-Blair H."/>
            <person name="Dillman A.R."/>
        </authorList>
    </citation>
    <scope>NUCLEOTIDE SEQUENCE</scope>
    <source>
        <strain evidence="2">PS9179</strain>
        <tissue evidence="2">Whole animal</tissue>
    </source>
</reference>
<gene>
    <name evidence="2" type="ORF">QR680_003705</name>
</gene>
<comment type="caution">
    <text evidence="2">The sequence shown here is derived from an EMBL/GenBank/DDBJ whole genome shotgun (WGS) entry which is preliminary data.</text>
</comment>
<sequence>MRAGFEIHGLKNHDRTTPDDPEHEEDEEPTTLSNFWVLRDAATTSELILKCRNVAPSHGPTPPTAQ</sequence>
<dbReference type="Proteomes" id="UP001175271">
    <property type="component" value="Unassembled WGS sequence"/>
</dbReference>
<accession>A0AA39LSJ1</accession>
<dbReference type="EMBL" id="JAUCMV010000003">
    <property type="protein sequence ID" value="KAK0407988.1"/>
    <property type="molecule type" value="Genomic_DNA"/>
</dbReference>